<evidence type="ECO:0000256" key="6">
    <source>
        <dbReference type="ARBA" id="ARBA00023316"/>
    </source>
</evidence>
<evidence type="ECO:0000256" key="1">
    <source>
        <dbReference type="ARBA" id="ARBA00009943"/>
    </source>
</evidence>
<evidence type="ECO:0000313" key="8">
    <source>
        <dbReference type="EMBL" id="EHJ56353.1"/>
    </source>
</evidence>
<evidence type="ECO:0000313" key="9">
    <source>
        <dbReference type="Proteomes" id="UP000005388"/>
    </source>
</evidence>
<dbReference type="PANTHER" id="PTHR36174:SF1">
    <property type="entry name" value="LIPID II:GLYCINE GLYCYLTRANSFERASE"/>
    <property type="match status" value="1"/>
</dbReference>
<comment type="similarity">
    <text evidence="1">Belongs to the FemABX family.</text>
</comment>
<evidence type="ECO:0000256" key="3">
    <source>
        <dbReference type="ARBA" id="ARBA00022960"/>
    </source>
</evidence>
<dbReference type="Gene3D" id="1.20.58.90">
    <property type="match status" value="1"/>
</dbReference>
<comment type="caution">
    <text evidence="8">The sequence shown here is derived from an EMBL/GenBank/DDBJ whole genome shotgun (WGS) entry which is preliminary data.</text>
</comment>
<dbReference type="RefSeq" id="WP_006739114.1">
    <property type="nucleotide sequence ID" value="NZ_AEUZ02000001.1"/>
</dbReference>
<dbReference type="eggNOG" id="COG2348">
    <property type="taxonomic scope" value="Bacteria"/>
</dbReference>
<dbReference type="PROSITE" id="PS51191">
    <property type="entry name" value="FEMABX"/>
    <property type="match status" value="1"/>
</dbReference>
<evidence type="ECO:0000256" key="5">
    <source>
        <dbReference type="ARBA" id="ARBA00023315"/>
    </source>
</evidence>
<keyword evidence="3" id="KW-0133">Cell shape</keyword>
<dbReference type="STRING" id="764291.STRUR_1483"/>
<dbReference type="EMBL" id="AEUZ02000001">
    <property type="protein sequence ID" value="EHJ56353.1"/>
    <property type="molecule type" value="Genomic_DNA"/>
</dbReference>
<organism evidence="8 9">
    <name type="scientific">Streptococcus urinalis 2285-97</name>
    <dbReference type="NCBI Taxonomy" id="764291"/>
    <lineage>
        <taxon>Bacteria</taxon>
        <taxon>Bacillati</taxon>
        <taxon>Bacillota</taxon>
        <taxon>Bacilli</taxon>
        <taxon>Lactobacillales</taxon>
        <taxon>Streptococcaceae</taxon>
        <taxon>Streptococcus</taxon>
    </lineage>
</organism>
<dbReference type="InterPro" id="IPR016181">
    <property type="entry name" value="Acyl_CoA_acyltransferase"/>
</dbReference>
<proteinExistence type="inferred from homology"/>
<dbReference type="SUPFAM" id="SSF55729">
    <property type="entry name" value="Acyl-CoA N-acyltransferases (Nat)"/>
    <property type="match status" value="2"/>
</dbReference>
<dbReference type="Pfam" id="PF02388">
    <property type="entry name" value="FemAB"/>
    <property type="match status" value="1"/>
</dbReference>
<keyword evidence="4" id="KW-0573">Peptidoglycan synthesis</keyword>
<dbReference type="Gene3D" id="3.40.630.30">
    <property type="match status" value="2"/>
</dbReference>
<keyword evidence="2" id="KW-0808">Transferase</keyword>
<dbReference type="Proteomes" id="UP000005388">
    <property type="component" value="Unassembled WGS sequence"/>
</dbReference>
<accession>G5KHG8</accession>
<feature type="coiled-coil region" evidence="7">
    <location>
        <begin position="244"/>
        <end position="297"/>
    </location>
</feature>
<dbReference type="InterPro" id="IPR050644">
    <property type="entry name" value="PG_Glycine_Bridge_Synth"/>
</dbReference>
<keyword evidence="7" id="KW-0175">Coiled coil</keyword>
<keyword evidence="9" id="KW-1185">Reference proteome</keyword>
<dbReference type="GO" id="GO:0008360">
    <property type="term" value="P:regulation of cell shape"/>
    <property type="evidence" value="ECO:0007669"/>
    <property type="project" value="UniProtKB-KW"/>
</dbReference>
<evidence type="ECO:0000256" key="7">
    <source>
        <dbReference type="SAM" id="Coils"/>
    </source>
</evidence>
<reference evidence="8 9" key="1">
    <citation type="journal article" date="2014" name="Int. J. Syst. Evol. Microbiol.">
        <title>Phylogenomics and the dynamic genome evolution of the genus Streptococcus.</title>
        <authorList>
            <consortium name="The Broad Institute Genome Sequencing Platform"/>
            <person name="Richards V.P."/>
            <person name="Palmer S.R."/>
            <person name="Pavinski Bitar P.D."/>
            <person name="Qin X."/>
            <person name="Weinstock G.M."/>
            <person name="Highlander S.K."/>
            <person name="Town C.D."/>
            <person name="Burne R.A."/>
            <person name="Stanhope M.J."/>
        </authorList>
    </citation>
    <scope>NUCLEOTIDE SEQUENCE [LARGE SCALE GENOMIC DNA]</scope>
    <source>
        <strain evidence="8 9">2285-97</strain>
    </source>
</reference>
<keyword evidence="5" id="KW-0012">Acyltransferase</keyword>
<keyword evidence="6" id="KW-0961">Cell wall biogenesis/degradation</keyword>
<dbReference type="InterPro" id="IPR003447">
    <property type="entry name" value="FEMABX"/>
</dbReference>
<sequence>MYTYKTGISKSEHDNFVKKSPLKNVLQSANWAKVKDNWKHERVGFYKNHELAAVAAILIQPLPLGFTMLYIPRGPIMNYDDKELLRFVVKSLKEIGKKQKALFVKFDPALIYRVHNQENYHEINEKTKAVLNTLTSLGVEWTGLTTELGTNIQPRFQANIYADQFSFDKLSKTMKRKIKTARNKNVDVVFGGVELVEEFATVMKKTEERKNINLRGADYYQKLLETYPDSSFIGVARLHISDRLEAIEKELDKQEKIAAKFNDKTKESKRTENVNAIKRLTEEKEFLEERQVKENMADIIPIGGTLNLQFGDISDNLYAGTDTIYSQYQPSVAVWYETIEYLFSNGFISQNMGGLENDLDGGLYKFKIQFLPTVEEFVGEFNIPVGLLSKPAMLAYKIRKKHHE</sequence>
<name>G5KHG8_9STRE</name>
<dbReference type="PANTHER" id="PTHR36174">
    <property type="entry name" value="LIPID II:GLYCINE GLYCYLTRANSFERASE"/>
    <property type="match status" value="1"/>
</dbReference>
<dbReference type="GO" id="GO:0009252">
    <property type="term" value="P:peptidoglycan biosynthetic process"/>
    <property type="evidence" value="ECO:0007669"/>
    <property type="project" value="UniProtKB-KW"/>
</dbReference>
<evidence type="ECO:0000256" key="2">
    <source>
        <dbReference type="ARBA" id="ARBA00022679"/>
    </source>
</evidence>
<gene>
    <name evidence="8" type="ORF">STRUR_1483</name>
</gene>
<dbReference type="GO" id="GO:0071555">
    <property type="term" value="P:cell wall organization"/>
    <property type="evidence" value="ECO:0007669"/>
    <property type="project" value="UniProtKB-KW"/>
</dbReference>
<evidence type="ECO:0000256" key="4">
    <source>
        <dbReference type="ARBA" id="ARBA00022984"/>
    </source>
</evidence>
<protein>
    <submittedName>
        <fullName evidence="8">FemAB family protein</fullName>
    </submittedName>
</protein>
<dbReference type="AlphaFoldDB" id="G5KHG8"/>
<dbReference type="GO" id="GO:0016755">
    <property type="term" value="F:aminoacyltransferase activity"/>
    <property type="evidence" value="ECO:0007669"/>
    <property type="project" value="InterPro"/>
</dbReference>